<dbReference type="Gene3D" id="1.20.58.300">
    <property type="entry name" value="FlgN-like"/>
    <property type="match status" value="1"/>
</dbReference>
<dbReference type="EMBL" id="JAMXMC010000005">
    <property type="protein sequence ID" value="MCO5977076.1"/>
    <property type="molecule type" value="Genomic_DNA"/>
</dbReference>
<proteinExistence type="inferred from homology"/>
<evidence type="ECO:0000256" key="2">
    <source>
        <dbReference type="ARBA" id="ARBA00007703"/>
    </source>
</evidence>
<accession>A0ABT1BLH7</accession>
<keyword evidence="3" id="KW-1005">Bacterial flagellum biogenesis</keyword>
<evidence type="ECO:0000256" key="3">
    <source>
        <dbReference type="ARBA" id="ARBA00022795"/>
    </source>
</evidence>
<protein>
    <submittedName>
        <fullName evidence="5">Flagellar export chaperone FlgN</fullName>
    </submittedName>
</protein>
<keyword evidence="4" id="KW-0175">Coiled coil</keyword>
<comment type="similarity">
    <text evidence="2">Belongs to the FlgN family.</text>
</comment>
<organism evidence="5 6">
    <name type="scientific">Ideonella oryzae</name>
    <dbReference type="NCBI Taxonomy" id="2937441"/>
    <lineage>
        <taxon>Bacteria</taxon>
        <taxon>Pseudomonadati</taxon>
        <taxon>Pseudomonadota</taxon>
        <taxon>Betaproteobacteria</taxon>
        <taxon>Burkholderiales</taxon>
        <taxon>Sphaerotilaceae</taxon>
        <taxon>Ideonella</taxon>
    </lineage>
</organism>
<evidence type="ECO:0000313" key="5">
    <source>
        <dbReference type="EMBL" id="MCO5977076.1"/>
    </source>
</evidence>
<dbReference type="InterPro" id="IPR007809">
    <property type="entry name" value="FlgN-like"/>
</dbReference>
<gene>
    <name evidence="5" type="primary">flgN</name>
    <name evidence="5" type="ORF">M0L44_10170</name>
</gene>
<dbReference type="Pfam" id="PF05130">
    <property type="entry name" value="FlgN"/>
    <property type="match status" value="1"/>
</dbReference>
<feature type="coiled-coil region" evidence="4">
    <location>
        <begin position="4"/>
        <end position="31"/>
    </location>
</feature>
<keyword evidence="5" id="KW-0282">Flagellum</keyword>
<keyword evidence="5" id="KW-0969">Cilium</keyword>
<dbReference type="Proteomes" id="UP001204851">
    <property type="component" value="Unassembled WGS sequence"/>
</dbReference>
<sequence>MTPREAAEQLLRDLRADLTQVHELRDLLEQQYQCALRHDAGALQTLGERIVACVEVMEGRRERRVALAQRLAGPQARMEAVFPRLGQGWGRTGQSWWLRLEALVRDCKAANQRNCALLAEQHTLMQGLLQPQGDLYAPA</sequence>
<dbReference type="RefSeq" id="WP_252769609.1">
    <property type="nucleotide sequence ID" value="NZ_JAMXMC010000005.1"/>
</dbReference>
<dbReference type="SUPFAM" id="SSF140566">
    <property type="entry name" value="FlgN-like"/>
    <property type="match status" value="1"/>
</dbReference>
<evidence type="ECO:0000256" key="1">
    <source>
        <dbReference type="ARBA" id="ARBA00002397"/>
    </source>
</evidence>
<name>A0ABT1BLH7_9BURK</name>
<keyword evidence="5" id="KW-0966">Cell projection</keyword>
<evidence type="ECO:0000256" key="4">
    <source>
        <dbReference type="SAM" id="Coils"/>
    </source>
</evidence>
<evidence type="ECO:0000313" key="6">
    <source>
        <dbReference type="Proteomes" id="UP001204851"/>
    </source>
</evidence>
<reference evidence="5 6" key="1">
    <citation type="submission" date="2022-06" db="EMBL/GenBank/DDBJ databases">
        <title>Ideonella sp. NS12-5 Genome sequencing and assembly.</title>
        <authorList>
            <person name="Jung Y."/>
        </authorList>
    </citation>
    <scope>NUCLEOTIDE SEQUENCE [LARGE SCALE GENOMIC DNA]</scope>
    <source>
        <strain evidence="5 6">NS12-5</strain>
    </source>
</reference>
<comment type="function">
    <text evidence="1">Required for the efficient initiation of filament assembly.</text>
</comment>
<keyword evidence="6" id="KW-1185">Reference proteome</keyword>
<dbReference type="InterPro" id="IPR036679">
    <property type="entry name" value="FlgN-like_sf"/>
</dbReference>
<comment type="caution">
    <text evidence="5">The sequence shown here is derived from an EMBL/GenBank/DDBJ whole genome shotgun (WGS) entry which is preliminary data.</text>
</comment>